<evidence type="ECO:0000313" key="3">
    <source>
        <dbReference type="Proteomes" id="UP000199393"/>
    </source>
</evidence>
<dbReference type="STRING" id="307121.GA0070620_4932"/>
<reference evidence="3" key="1">
    <citation type="submission" date="2016-06" db="EMBL/GenBank/DDBJ databases">
        <authorList>
            <person name="Varghese N."/>
        </authorList>
    </citation>
    <scope>NUCLEOTIDE SEQUENCE [LARGE SCALE GENOMIC DNA]</scope>
    <source>
        <strain evidence="3">DSM 45344</strain>
    </source>
</reference>
<evidence type="ECO:0000313" key="2">
    <source>
        <dbReference type="EMBL" id="SBV29360.1"/>
    </source>
</evidence>
<sequence length="126" mass="13919">MGAATERFFEALPARAPEVLRGLVSGTLQIDLDTGDGTDHWLVRMRPGAVEVSRNRGPADAIWYSSEDLFDRLVSGQAQGVSAVLRNESTFSGNVVLFLAFRRFFPDPPGTRDPREVARRQTGRLT</sequence>
<evidence type="ECO:0000259" key="1">
    <source>
        <dbReference type="Pfam" id="PF02036"/>
    </source>
</evidence>
<dbReference type="Gene3D" id="3.30.1050.10">
    <property type="entry name" value="SCP2 sterol-binding domain"/>
    <property type="match status" value="1"/>
</dbReference>
<accession>A0A1C3N9W5</accession>
<gene>
    <name evidence="2" type="ORF">GA0070620_4932</name>
</gene>
<dbReference type="InterPro" id="IPR036527">
    <property type="entry name" value="SCP2_sterol-bd_dom_sf"/>
</dbReference>
<name>A0A1C3N9W5_9ACTN</name>
<dbReference type="InterPro" id="IPR003033">
    <property type="entry name" value="SCP2_sterol-bd_dom"/>
</dbReference>
<protein>
    <submittedName>
        <fullName evidence="2">SCP-2 sterol transfer family protein</fullName>
    </submittedName>
</protein>
<dbReference type="Proteomes" id="UP000199393">
    <property type="component" value="Chromosome I"/>
</dbReference>
<keyword evidence="3" id="KW-1185">Reference proteome</keyword>
<dbReference type="Pfam" id="PF02036">
    <property type="entry name" value="SCP2"/>
    <property type="match status" value="1"/>
</dbReference>
<dbReference type="RefSeq" id="WP_091594607.1">
    <property type="nucleotide sequence ID" value="NZ_JBHRWG010000004.1"/>
</dbReference>
<proteinExistence type="predicted"/>
<dbReference type="SUPFAM" id="SSF55718">
    <property type="entry name" value="SCP-like"/>
    <property type="match status" value="1"/>
</dbReference>
<dbReference type="PATRIC" id="fig|307121.4.peg.5031"/>
<organism evidence="2 3">
    <name type="scientific">Micromonospora krabiensis</name>
    <dbReference type="NCBI Taxonomy" id="307121"/>
    <lineage>
        <taxon>Bacteria</taxon>
        <taxon>Bacillati</taxon>
        <taxon>Actinomycetota</taxon>
        <taxon>Actinomycetes</taxon>
        <taxon>Micromonosporales</taxon>
        <taxon>Micromonosporaceae</taxon>
        <taxon>Micromonospora</taxon>
    </lineage>
</organism>
<dbReference type="EMBL" id="LT598496">
    <property type="protein sequence ID" value="SBV29360.1"/>
    <property type="molecule type" value="Genomic_DNA"/>
</dbReference>
<dbReference type="OrthoDB" id="3402301at2"/>
<dbReference type="AlphaFoldDB" id="A0A1C3N9W5"/>
<feature type="domain" description="SCP2" evidence="1">
    <location>
        <begin position="16"/>
        <end position="105"/>
    </location>
</feature>